<dbReference type="AlphaFoldDB" id="J9GN73"/>
<dbReference type="PANTHER" id="PTHR43280:SF32">
    <property type="entry name" value="TRANSCRIPTIONAL REGULATORY PROTEIN"/>
    <property type="match status" value="1"/>
</dbReference>
<dbReference type="SUPFAM" id="SSF46689">
    <property type="entry name" value="Homeodomain-like"/>
    <property type="match status" value="1"/>
</dbReference>
<dbReference type="EMBL" id="AMCI01002045">
    <property type="protein sequence ID" value="EJX03758.1"/>
    <property type="molecule type" value="Genomic_DNA"/>
</dbReference>
<keyword evidence="3" id="KW-0804">Transcription</keyword>
<keyword evidence="2" id="KW-0238">DNA-binding</keyword>
<organism evidence="5">
    <name type="scientific">gut metagenome</name>
    <dbReference type="NCBI Taxonomy" id="749906"/>
    <lineage>
        <taxon>unclassified sequences</taxon>
        <taxon>metagenomes</taxon>
        <taxon>organismal metagenomes</taxon>
    </lineage>
</organism>
<comment type="caution">
    <text evidence="5">The sequence shown here is derived from an EMBL/GenBank/DDBJ whole genome shotgun (WGS) entry which is preliminary data.</text>
</comment>
<evidence type="ECO:0000259" key="4">
    <source>
        <dbReference type="PROSITE" id="PS01124"/>
    </source>
</evidence>
<evidence type="ECO:0000256" key="2">
    <source>
        <dbReference type="ARBA" id="ARBA00023125"/>
    </source>
</evidence>
<evidence type="ECO:0000256" key="1">
    <source>
        <dbReference type="ARBA" id="ARBA00023015"/>
    </source>
</evidence>
<protein>
    <submittedName>
        <fullName evidence="5">Transcriptional regulator, AraC family</fullName>
    </submittedName>
</protein>
<keyword evidence="1" id="KW-0805">Transcription regulation</keyword>
<dbReference type="InterPro" id="IPR018060">
    <property type="entry name" value="HTH_AraC"/>
</dbReference>
<feature type="domain" description="HTH araC/xylS-type" evidence="4">
    <location>
        <begin position="190"/>
        <end position="288"/>
    </location>
</feature>
<evidence type="ECO:0000313" key="5">
    <source>
        <dbReference type="EMBL" id="EJX03758.1"/>
    </source>
</evidence>
<dbReference type="PANTHER" id="PTHR43280">
    <property type="entry name" value="ARAC-FAMILY TRANSCRIPTIONAL REGULATOR"/>
    <property type="match status" value="1"/>
</dbReference>
<proteinExistence type="predicted"/>
<sequence length="290" mass="33132">MKTHQTGLNESQEAFFLRQSKISIISNTQLLEEASARIQLHAFTSLLCIQGEGTLSLNNCEVKLQPNDLFLCAAGNVLERKEVSDDFCCYGFYLSSHFLETIHNIPSYIWNLKAYASAHSVTRISEENARVYREYYNLIRSKLENQQDAANCQIVTNLLIQAFMYEFHDILASHIEMSPGKFTSGDYLFKQFVELLIESYPKPRMIGDYANKLHVTPKYLSMVCKQSCGEGASVLINRYVLNDVKNLLLCPDKSIKEIVNELGFPSVSYFGKYVKNNLGVSPRDYRKQLE</sequence>
<dbReference type="InterPro" id="IPR037923">
    <property type="entry name" value="HTH-like"/>
</dbReference>
<dbReference type="Pfam" id="PF12833">
    <property type="entry name" value="HTH_18"/>
    <property type="match status" value="1"/>
</dbReference>
<accession>J9GN73</accession>
<evidence type="ECO:0000256" key="3">
    <source>
        <dbReference type="ARBA" id="ARBA00023163"/>
    </source>
</evidence>
<dbReference type="GO" id="GO:0043565">
    <property type="term" value="F:sequence-specific DNA binding"/>
    <property type="evidence" value="ECO:0007669"/>
    <property type="project" value="InterPro"/>
</dbReference>
<dbReference type="GO" id="GO:0003700">
    <property type="term" value="F:DNA-binding transcription factor activity"/>
    <property type="evidence" value="ECO:0007669"/>
    <property type="project" value="InterPro"/>
</dbReference>
<dbReference type="Gene3D" id="1.10.10.60">
    <property type="entry name" value="Homeodomain-like"/>
    <property type="match status" value="1"/>
</dbReference>
<dbReference type="InterPro" id="IPR009057">
    <property type="entry name" value="Homeodomain-like_sf"/>
</dbReference>
<dbReference type="SMART" id="SM00342">
    <property type="entry name" value="HTH_ARAC"/>
    <property type="match status" value="1"/>
</dbReference>
<dbReference type="SUPFAM" id="SSF51215">
    <property type="entry name" value="Regulatory protein AraC"/>
    <property type="match status" value="1"/>
</dbReference>
<gene>
    <name evidence="5" type="ORF">EVA_08128</name>
</gene>
<name>J9GN73_9ZZZZ</name>
<reference evidence="5" key="1">
    <citation type="journal article" date="2012" name="PLoS ONE">
        <title>Gene sets for utilization of primary and secondary nutrition supplies in the distal gut of endangered iberian lynx.</title>
        <authorList>
            <person name="Alcaide M."/>
            <person name="Messina E."/>
            <person name="Richter M."/>
            <person name="Bargiela R."/>
            <person name="Peplies J."/>
            <person name="Huws S.A."/>
            <person name="Newbold C.J."/>
            <person name="Golyshin P.N."/>
            <person name="Simon M.A."/>
            <person name="Lopez G."/>
            <person name="Yakimov M.M."/>
            <person name="Ferrer M."/>
        </authorList>
    </citation>
    <scope>NUCLEOTIDE SEQUENCE</scope>
</reference>
<dbReference type="PROSITE" id="PS01124">
    <property type="entry name" value="HTH_ARAC_FAMILY_2"/>
    <property type="match status" value="1"/>
</dbReference>